<dbReference type="Proteomes" id="UP000053060">
    <property type="component" value="Unassembled WGS sequence"/>
</dbReference>
<feature type="domain" description="AbiEi antitoxin C-terminal" evidence="1">
    <location>
        <begin position="69"/>
        <end position="139"/>
    </location>
</feature>
<dbReference type="EMBL" id="AZXY01000006">
    <property type="protein sequence ID" value="KSZ58128.1"/>
    <property type="molecule type" value="Genomic_DNA"/>
</dbReference>
<dbReference type="InterPro" id="IPR018547">
    <property type="entry name" value="AbiEi_C"/>
</dbReference>
<protein>
    <submittedName>
        <fullName evidence="3">Uncharacterized protein</fullName>
    </submittedName>
</protein>
<dbReference type="GeneID" id="86863993"/>
<reference evidence="4" key="1">
    <citation type="submission" date="2015-01" db="EMBL/GenBank/DDBJ databases">
        <title>Draft genome sequence of Rhodococcus pyridinivorans strain KG-16, a hydrocarbon-degrading bacterium.</title>
        <authorList>
            <person name="Aggarwal R.K."/>
            <person name="Dawar C."/>
        </authorList>
    </citation>
    <scope>NUCLEOTIDE SEQUENCE [LARGE SCALE GENOMIC DNA]</scope>
    <source>
        <strain evidence="4">KG-16</strain>
    </source>
</reference>
<organism evidence="3 4">
    <name type="scientific">Rhodococcus pyridinivorans KG-16</name>
    <dbReference type="NCBI Taxonomy" id="1441730"/>
    <lineage>
        <taxon>Bacteria</taxon>
        <taxon>Bacillati</taxon>
        <taxon>Actinomycetota</taxon>
        <taxon>Actinomycetes</taxon>
        <taxon>Mycobacteriales</taxon>
        <taxon>Nocardiaceae</taxon>
        <taxon>Rhodococcus</taxon>
    </lineage>
</organism>
<sequence>MSRSRAHAIMARQDGVVTRDQAVRCGLSIAIIDHYVRSGEWVSLAPGIYLRADRERTPSVHLRTAVYSAGRAATAWGPSAAWWHGILDRSPARYFVTVPHGRAIVRNGNVHLRRRDLPADDIVTVRGLRVTGVPLTVLEAAVELKEGSVLMDRALQRHTSLALLERSHRRNPGRRGSRAAEKLLCTARDGGHSQAERIFHRLLRQAGLTGWRAHVMSCGYEIDVAFEAERVAIEIDGWAWHRDADRHRHDIERQNVLINAGWHVLRFTWHMLTQDPDGVVRRIRAALGRTR</sequence>
<feature type="domain" description="Restriction endonuclease type II-like" evidence="2">
    <location>
        <begin position="201"/>
        <end position="287"/>
    </location>
</feature>
<reference evidence="3 4" key="2">
    <citation type="journal article" date="2016" name="Genome Announc.">
        <title>Draft Genome Sequence of a Versatile Hydrocarbon-Degrading Bacterium, Rhodococcus pyridinivorans Strain KG-16, Collected from Oil Fields in India.</title>
        <authorList>
            <person name="Aggarwal R.K."/>
            <person name="Dawar C."/>
            <person name="Phanindranath R."/>
            <person name="Mutnuri L."/>
            <person name="Dayal A.M."/>
        </authorList>
    </citation>
    <scope>NUCLEOTIDE SEQUENCE [LARGE SCALE GENOMIC DNA]</scope>
    <source>
        <strain evidence="3 4">KG-16</strain>
    </source>
</reference>
<dbReference type="Pfam" id="PF09407">
    <property type="entry name" value="AbiEi_1"/>
    <property type="match status" value="1"/>
</dbReference>
<evidence type="ECO:0000313" key="3">
    <source>
        <dbReference type="EMBL" id="KSZ58128.1"/>
    </source>
</evidence>
<name>A0A0V9UJE9_9NOCA</name>
<dbReference type="SUPFAM" id="SSF52980">
    <property type="entry name" value="Restriction endonuclease-like"/>
    <property type="match status" value="1"/>
</dbReference>
<dbReference type="PATRIC" id="fig|1441730.3.peg.2708"/>
<dbReference type="Pfam" id="PF18741">
    <property type="entry name" value="MTES_1575"/>
    <property type="match status" value="1"/>
</dbReference>
<gene>
    <name evidence="3" type="ORF">Z045_13040</name>
</gene>
<proteinExistence type="predicted"/>
<dbReference type="InterPro" id="IPR011335">
    <property type="entry name" value="Restrct_endonuc-II-like"/>
</dbReference>
<comment type="caution">
    <text evidence="3">The sequence shown here is derived from an EMBL/GenBank/DDBJ whole genome shotgun (WGS) entry which is preliminary data.</text>
</comment>
<evidence type="ECO:0000259" key="2">
    <source>
        <dbReference type="Pfam" id="PF18741"/>
    </source>
</evidence>
<dbReference type="Gene3D" id="3.40.960.10">
    <property type="entry name" value="VSR Endonuclease"/>
    <property type="match status" value="1"/>
</dbReference>
<dbReference type="AlphaFoldDB" id="A0A0V9UJE9"/>
<evidence type="ECO:0000259" key="1">
    <source>
        <dbReference type="Pfam" id="PF09407"/>
    </source>
</evidence>
<dbReference type="RefSeq" id="WP_060652250.1">
    <property type="nucleotide sequence ID" value="NZ_AZXY01000006.1"/>
</dbReference>
<evidence type="ECO:0000313" key="4">
    <source>
        <dbReference type="Proteomes" id="UP000053060"/>
    </source>
</evidence>
<accession>A0A0V9UJE9</accession>
<dbReference type="InterPro" id="IPR049468">
    <property type="entry name" value="Restrct_endonuc-II-like_dom"/>
</dbReference>